<dbReference type="HOGENOM" id="CLU_102962_2_0_11"/>
<reference evidence="5 6" key="1">
    <citation type="journal article" date="2009" name="Stand. Genomic Sci.">
        <title>Complete genome sequence of Stackebrandtia nassauensis type strain (LLR-40K-21).</title>
        <authorList>
            <person name="Munk C."/>
            <person name="Lapidus A."/>
            <person name="Copeland A."/>
            <person name="Jando M."/>
            <person name="Mayilraj S."/>
            <person name="Glavina Del Rio T."/>
            <person name="Nolan M."/>
            <person name="Chen F."/>
            <person name="Lucas S."/>
            <person name="Tice H."/>
            <person name="Cheng J.F."/>
            <person name="Han C."/>
            <person name="Detter J.C."/>
            <person name="Bruce D."/>
            <person name="Goodwin L."/>
            <person name="Chain P."/>
            <person name="Pitluck S."/>
            <person name="Goker M."/>
            <person name="Ovchinikova G."/>
            <person name="Pati A."/>
            <person name="Ivanova N."/>
            <person name="Mavromatis K."/>
            <person name="Chen A."/>
            <person name="Palaniappan K."/>
            <person name="Land M."/>
            <person name="Hauser L."/>
            <person name="Chang Y.J."/>
            <person name="Jeffries C.D."/>
            <person name="Bristow J."/>
            <person name="Eisen J.A."/>
            <person name="Markowitz V."/>
            <person name="Hugenholtz P."/>
            <person name="Kyrpides N.C."/>
            <person name="Klenk H.P."/>
        </authorList>
    </citation>
    <scope>NUCLEOTIDE SEQUENCE [LARGE SCALE GENOMIC DNA]</scope>
    <source>
        <strain evidence="6">DSM 44728 / CIP 108903 / NRRL B-16338 / NBRC 102104 / LLR-40K-21</strain>
    </source>
</reference>
<keyword evidence="2" id="KW-0238">DNA-binding</keyword>
<dbReference type="CDD" id="cd00090">
    <property type="entry name" value="HTH_ARSR"/>
    <property type="match status" value="1"/>
</dbReference>
<feature type="domain" description="HTH arsR-type" evidence="4">
    <location>
        <begin position="16"/>
        <end position="97"/>
    </location>
</feature>
<dbReference type="SMART" id="SM00418">
    <property type="entry name" value="HTH_ARSR"/>
    <property type="match status" value="1"/>
</dbReference>
<protein>
    <submittedName>
        <fullName evidence="5">Transcriptional regulator, ArsR family</fullName>
    </submittedName>
</protein>
<evidence type="ECO:0000313" key="6">
    <source>
        <dbReference type="Proteomes" id="UP000000844"/>
    </source>
</evidence>
<dbReference type="SUPFAM" id="SSF46785">
    <property type="entry name" value="Winged helix' DNA-binding domain"/>
    <property type="match status" value="1"/>
</dbReference>
<dbReference type="InterPro" id="IPR011991">
    <property type="entry name" value="ArsR-like_HTH"/>
</dbReference>
<evidence type="ECO:0000313" key="5">
    <source>
        <dbReference type="EMBL" id="ADD40581.1"/>
    </source>
</evidence>
<gene>
    <name evidence="5" type="ordered locus">Snas_0870</name>
</gene>
<organism evidence="5 6">
    <name type="scientific">Stackebrandtia nassauensis (strain DSM 44728 / CIP 108903 / NRRL B-16338 / NBRC 102104 / LLR-40K-21)</name>
    <dbReference type="NCBI Taxonomy" id="446470"/>
    <lineage>
        <taxon>Bacteria</taxon>
        <taxon>Bacillati</taxon>
        <taxon>Actinomycetota</taxon>
        <taxon>Actinomycetes</taxon>
        <taxon>Glycomycetales</taxon>
        <taxon>Glycomycetaceae</taxon>
        <taxon>Stackebrandtia</taxon>
    </lineage>
</organism>
<dbReference type="AlphaFoldDB" id="D3Q8X2"/>
<dbReference type="eggNOG" id="COG0640">
    <property type="taxonomic scope" value="Bacteria"/>
</dbReference>
<dbReference type="OrthoDB" id="7945987at2"/>
<evidence type="ECO:0000256" key="3">
    <source>
        <dbReference type="ARBA" id="ARBA00023163"/>
    </source>
</evidence>
<dbReference type="RefSeq" id="WP_013016152.1">
    <property type="nucleotide sequence ID" value="NC_013947.1"/>
</dbReference>
<keyword evidence="1" id="KW-0805">Transcription regulation</keyword>
<dbReference type="GO" id="GO:0003677">
    <property type="term" value="F:DNA binding"/>
    <property type="evidence" value="ECO:0007669"/>
    <property type="project" value="UniProtKB-KW"/>
</dbReference>
<proteinExistence type="predicted"/>
<dbReference type="PANTHER" id="PTHR33154:SF33">
    <property type="entry name" value="TRANSCRIPTIONAL REPRESSOR SDPR"/>
    <property type="match status" value="1"/>
</dbReference>
<keyword evidence="6" id="KW-1185">Reference proteome</keyword>
<evidence type="ECO:0000259" key="4">
    <source>
        <dbReference type="SMART" id="SM00418"/>
    </source>
</evidence>
<evidence type="ECO:0000256" key="1">
    <source>
        <dbReference type="ARBA" id="ARBA00023015"/>
    </source>
</evidence>
<keyword evidence="3" id="KW-0804">Transcription</keyword>
<name>D3Q8X2_STANL</name>
<dbReference type="InterPro" id="IPR036390">
    <property type="entry name" value="WH_DNA-bd_sf"/>
</dbReference>
<dbReference type="PANTHER" id="PTHR33154">
    <property type="entry name" value="TRANSCRIPTIONAL REGULATOR, ARSR FAMILY"/>
    <property type="match status" value="1"/>
</dbReference>
<dbReference type="InterPro" id="IPR051081">
    <property type="entry name" value="HTH_MetalResp_TranReg"/>
</dbReference>
<dbReference type="GO" id="GO:0003700">
    <property type="term" value="F:DNA-binding transcription factor activity"/>
    <property type="evidence" value="ECO:0007669"/>
    <property type="project" value="InterPro"/>
</dbReference>
<dbReference type="InterPro" id="IPR036388">
    <property type="entry name" value="WH-like_DNA-bd_sf"/>
</dbReference>
<dbReference type="STRING" id="446470.Snas_0870"/>
<dbReference type="InterPro" id="IPR001845">
    <property type="entry name" value="HTH_ArsR_DNA-bd_dom"/>
</dbReference>
<sequence length="171" mass="18709">MSPSFAKPAFDVSTPDHFKALAHPLRHRLMFALGEPATISQLAKRLATGKGNIAHHIKVLTEAGMVHVVSTRTVRGGTEQYYQRTAARLDFASEAAETTTAASLAAVAQELIGAADDPLLVLRHLRLSPAKAARLRALLEESLDELEPDSDHDPRYGVMVTMYRQHDTDDD</sequence>
<dbReference type="KEGG" id="sna:Snas_0870"/>
<evidence type="ECO:0000256" key="2">
    <source>
        <dbReference type="ARBA" id="ARBA00023125"/>
    </source>
</evidence>
<dbReference type="Pfam" id="PF12840">
    <property type="entry name" value="HTH_20"/>
    <property type="match status" value="1"/>
</dbReference>
<dbReference type="Proteomes" id="UP000000844">
    <property type="component" value="Chromosome"/>
</dbReference>
<dbReference type="EMBL" id="CP001778">
    <property type="protein sequence ID" value="ADD40581.1"/>
    <property type="molecule type" value="Genomic_DNA"/>
</dbReference>
<dbReference type="Gene3D" id="1.10.10.10">
    <property type="entry name" value="Winged helix-like DNA-binding domain superfamily/Winged helix DNA-binding domain"/>
    <property type="match status" value="1"/>
</dbReference>
<accession>D3Q8X2</accession>